<dbReference type="HOGENOM" id="CLU_027128_4_3_11"/>
<keyword evidence="5" id="KW-1185">Reference proteome</keyword>
<keyword evidence="2" id="KW-0732">Signal</keyword>
<feature type="domain" description="Leucine-binding protein" evidence="3">
    <location>
        <begin position="34"/>
        <end position="387"/>
    </location>
</feature>
<evidence type="ECO:0000313" key="4">
    <source>
        <dbReference type="EMBL" id="ABG03339.1"/>
    </source>
</evidence>
<dbReference type="SUPFAM" id="SSF53822">
    <property type="entry name" value="Periplasmic binding protein-like I"/>
    <property type="match status" value="1"/>
</dbReference>
<evidence type="ECO:0000313" key="5">
    <source>
        <dbReference type="Proteomes" id="UP000006637"/>
    </source>
</evidence>
<dbReference type="PANTHER" id="PTHR30483:SF6">
    <property type="entry name" value="PERIPLASMIC BINDING PROTEIN OF ABC TRANSPORTER FOR NATURAL AMINO ACIDS"/>
    <property type="match status" value="1"/>
</dbReference>
<dbReference type="Proteomes" id="UP000006637">
    <property type="component" value="Chromosome"/>
</dbReference>
<dbReference type="STRING" id="266117.Rxyl_0363"/>
<gene>
    <name evidence="4" type="ordered locus">Rxyl_0363</name>
</gene>
<evidence type="ECO:0000256" key="2">
    <source>
        <dbReference type="ARBA" id="ARBA00022729"/>
    </source>
</evidence>
<dbReference type="InterPro" id="IPR051010">
    <property type="entry name" value="BCAA_transport"/>
</dbReference>
<dbReference type="eggNOG" id="COG0683">
    <property type="taxonomic scope" value="Bacteria"/>
</dbReference>
<dbReference type="Pfam" id="PF13458">
    <property type="entry name" value="Peripla_BP_6"/>
    <property type="match status" value="1"/>
</dbReference>
<name>Q1AZ39_RUBXD</name>
<evidence type="ECO:0000259" key="3">
    <source>
        <dbReference type="Pfam" id="PF13458"/>
    </source>
</evidence>
<dbReference type="PANTHER" id="PTHR30483">
    <property type="entry name" value="LEUCINE-SPECIFIC-BINDING PROTEIN"/>
    <property type="match status" value="1"/>
</dbReference>
<keyword evidence="4" id="KW-0675">Receptor</keyword>
<dbReference type="InterPro" id="IPR028081">
    <property type="entry name" value="Leu-bd"/>
</dbReference>
<accession>Q1AZ39</accession>
<dbReference type="AlphaFoldDB" id="Q1AZ39"/>
<dbReference type="OrthoDB" id="7337537at2"/>
<organism evidence="4 5">
    <name type="scientific">Rubrobacter xylanophilus (strain DSM 9941 / JCM 11954 / NBRC 16129 / PRD-1)</name>
    <dbReference type="NCBI Taxonomy" id="266117"/>
    <lineage>
        <taxon>Bacteria</taxon>
        <taxon>Bacillati</taxon>
        <taxon>Actinomycetota</taxon>
        <taxon>Rubrobacteria</taxon>
        <taxon>Rubrobacterales</taxon>
        <taxon>Rubrobacteraceae</taxon>
        <taxon>Rubrobacter</taxon>
    </lineage>
</organism>
<dbReference type="PROSITE" id="PS51257">
    <property type="entry name" value="PROKAR_LIPOPROTEIN"/>
    <property type="match status" value="1"/>
</dbReference>
<proteinExistence type="inferred from homology"/>
<sequence length="413" mass="44374">MRTRVQATLLMVAAALVVVACGGGGGASQGGSETIKIGSLHPLTGPLAVDGKRMDQAVKMAIEDINKAGGIEALDGAKLEFISGDTKGEPETASSEAQRMIDEGAVALVGPYTSATAATIARTAERSQVPFIIDVATADSILAQGYRYTFRIQPGSQTMGEYGARYLKEISEAQGSPVESVAYIHESSEFGTSVFEAFQKEAQRLGIEVVREITYDALNVSDLTSELTQAKAADADVIVATGYYRDGLLLAQAAANVKPDVKAVYGVANGAFDLDTFPEDAGDNGNYYLSSNYHYDATSDRARKLRQRFEERTGESMRTAAVFSYQAVEVIADALERAGSSEPQELRDAIAETSLQTELFPFDGPIEFDDRGQNVNAQPIVMQVQDGEVVQVYPEKYAQEEPIFPATPWSEGR</sequence>
<dbReference type="KEGG" id="rxy:Rxyl_0363"/>
<dbReference type="Gene3D" id="3.40.50.2300">
    <property type="match status" value="2"/>
</dbReference>
<dbReference type="EMBL" id="CP000386">
    <property type="protein sequence ID" value="ABG03339.1"/>
    <property type="molecule type" value="Genomic_DNA"/>
</dbReference>
<protein>
    <submittedName>
        <fullName evidence="4">Extracellular ligand-binding receptor</fullName>
    </submittedName>
</protein>
<dbReference type="RefSeq" id="WP_011563357.1">
    <property type="nucleotide sequence ID" value="NC_008148.1"/>
</dbReference>
<dbReference type="CDD" id="cd06340">
    <property type="entry name" value="PBP1_ABC_ligand_binding-like"/>
    <property type="match status" value="1"/>
</dbReference>
<reference evidence="4 5" key="1">
    <citation type="submission" date="2006-06" db="EMBL/GenBank/DDBJ databases">
        <title>Complete sequence of Rubrobacter xylanophilus DSM 9941.</title>
        <authorList>
            <consortium name="US DOE Joint Genome Institute"/>
            <person name="Copeland A."/>
            <person name="Lucas S."/>
            <person name="Lapidus A."/>
            <person name="Barry K."/>
            <person name="Detter J.C."/>
            <person name="Glavina del Rio T."/>
            <person name="Hammon N."/>
            <person name="Israni S."/>
            <person name="Dalin E."/>
            <person name="Tice H."/>
            <person name="Pitluck S."/>
            <person name="Munk A.C."/>
            <person name="Brettin T."/>
            <person name="Bruce D."/>
            <person name="Han C."/>
            <person name="Tapia R."/>
            <person name="Gilna P."/>
            <person name="Schmutz J."/>
            <person name="Larimer F."/>
            <person name="Land M."/>
            <person name="Hauser L."/>
            <person name="Kyrpides N."/>
            <person name="Lykidis A."/>
            <person name="da Costa M.S."/>
            <person name="Rainey F.A."/>
            <person name="Empadinhas N."/>
            <person name="Jolivet E."/>
            <person name="Battista J.R."/>
            <person name="Richardson P."/>
        </authorList>
    </citation>
    <scope>NUCLEOTIDE SEQUENCE [LARGE SCALE GENOMIC DNA]</scope>
    <source>
        <strain evidence="5">DSM 9941 / NBRC 16129 / PRD-1</strain>
    </source>
</reference>
<dbReference type="InterPro" id="IPR028082">
    <property type="entry name" value="Peripla_BP_I"/>
</dbReference>
<dbReference type="PhylomeDB" id="Q1AZ39"/>
<evidence type="ECO:0000256" key="1">
    <source>
        <dbReference type="ARBA" id="ARBA00010062"/>
    </source>
</evidence>
<comment type="similarity">
    <text evidence="1">Belongs to the leucine-binding protein family.</text>
</comment>